<dbReference type="PANTHER" id="PTHR30050">
    <property type="entry name" value="CHROMOSOMAL REPLICATION INITIATOR PROTEIN DNAA"/>
    <property type="match status" value="1"/>
</dbReference>
<gene>
    <name evidence="2" type="ORF">ACFSY7_06870</name>
</gene>
<accession>A0ABW5XYW8</accession>
<keyword evidence="3" id="KW-1185">Reference proteome</keyword>
<dbReference type="Proteomes" id="UP001597568">
    <property type="component" value="Unassembled WGS sequence"/>
</dbReference>
<evidence type="ECO:0000259" key="1">
    <source>
        <dbReference type="Pfam" id="PF00308"/>
    </source>
</evidence>
<dbReference type="SUPFAM" id="SSF52540">
    <property type="entry name" value="P-loop containing nucleoside triphosphate hydrolases"/>
    <property type="match status" value="1"/>
</dbReference>
<name>A0ABW5XYW8_9BACL</name>
<comment type="caution">
    <text evidence="2">The sequence shown here is derived from an EMBL/GenBank/DDBJ whole genome shotgun (WGS) entry which is preliminary data.</text>
</comment>
<dbReference type="InterPro" id="IPR013317">
    <property type="entry name" value="DnaA_dom"/>
</dbReference>
<reference evidence="3" key="1">
    <citation type="journal article" date="2019" name="Int. J. Syst. Evol. Microbiol.">
        <title>The Global Catalogue of Microorganisms (GCM) 10K type strain sequencing project: providing services to taxonomists for standard genome sequencing and annotation.</title>
        <authorList>
            <consortium name="The Broad Institute Genomics Platform"/>
            <consortium name="The Broad Institute Genome Sequencing Center for Infectious Disease"/>
            <person name="Wu L."/>
            <person name="Ma J."/>
        </authorList>
    </citation>
    <scope>NUCLEOTIDE SEQUENCE [LARGE SCALE GENOMIC DNA]</scope>
    <source>
        <strain evidence="3">KCTC 33522</strain>
    </source>
</reference>
<proteinExistence type="predicted"/>
<dbReference type="InterPro" id="IPR027417">
    <property type="entry name" value="P-loop_NTPase"/>
</dbReference>
<dbReference type="RefSeq" id="WP_380147330.1">
    <property type="nucleotide sequence ID" value="NZ_JBHUOR010000037.1"/>
</dbReference>
<organism evidence="2 3">
    <name type="scientific">Kurthia populi</name>
    <dbReference type="NCBI Taxonomy" id="1562132"/>
    <lineage>
        <taxon>Bacteria</taxon>
        <taxon>Bacillati</taxon>
        <taxon>Bacillota</taxon>
        <taxon>Bacilli</taxon>
        <taxon>Bacillales</taxon>
        <taxon>Caryophanaceae</taxon>
        <taxon>Kurthia</taxon>
    </lineage>
</organism>
<evidence type="ECO:0000313" key="3">
    <source>
        <dbReference type="Proteomes" id="UP001597568"/>
    </source>
</evidence>
<dbReference type="Gene3D" id="3.40.50.300">
    <property type="entry name" value="P-loop containing nucleotide triphosphate hydrolases"/>
    <property type="match status" value="1"/>
</dbReference>
<evidence type="ECO:0000313" key="2">
    <source>
        <dbReference type="EMBL" id="MFD2868215.1"/>
    </source>
</evidence>
<feature type="domain" description="Chromosomal replication initiator protein DnaA ATPAse" evidence="1">
    <location>
        <begin position="84"/>
        <end position="193"/>
    </location>
</feature>
<dbReference type="Pfam" id="PF00308">
    <property type="entry name" value="Bac_DnaA"/>
    <property type="match status" value="1"/>
</dbReference>
<dbReference type="EMBL" id="JBHUOR010000037">
    <property type="protein sequence ID" value="MFD2868215.1"/>
    <property type="molecule type" value="Genomic_DNA"/>
</dbReference>
<sequence length="280" mass="32482">MKNIRDVLSALQWDKSNYCMRHQSDFLYLPPTYEVSQCPFCGTEALHQQIEAAEQKRCLDIERLERYRTLSRHSIIQDDTIRQANFDNFIAETEEEQLNKMLAVRVAERFIQGEVFNVWIQSPETGCGKSHLAMSILQQVNEASPQNRRTLFLDFGRTMELMRDSVGNRESMYTQNYFVTLASKADVLVLDDLGAETGDIYSDKRASEYTSNVLRSILNSRQHKPTIITTNLSGQRLLTGYREGGRFIPPMYDKKMMSRAMRKVEHILFKDTPDKRLLGF</sequence>
<protein>
    <submittedName>
        <fullName evidence="2">DnaA ATPase domain-containing protein</fullName>
    </submittedName>
</protein>
<dbReference type="PANTHER" id="PTHR30050:SF4">
    <property type="entry name" value="ATP-BINDING PROTEIN RV3427C IN INSERTION SEQUENCE-RELATED"/>
    <property type="match status" value="1"/>
</dbReference>